<feature type="active site" description="Proton donor/acceptor" evidence="7">
    <location>
        <position position="201"/>
    </location>
</feature>
<proteinExistence type="inferred from homology"/>
<dbReference type="EMBL" id="CP021376">
    <property type="protein sequence ID" value="ART79448.1"/>
    <property type="molecule type" value="Genomic_DNA"/>
</dbReference>
<dbReference type="CDD" id="cd07018">
    <property type="entry name" value="S49_SppA_67K_type"/>
    <property type="match status" value="1"/>
</dbReference>
<evidence type="ECO:0000313" key="11">
    <source>
        <dbReference type="Proteomes" id="UP000243793"/>
    </source>
</evidence>
<gene>
    <name evidence="10" type="ORF">CBP12_04190</name>
</gene>
<keyword evidence="8" id="KW-1133">Transmembrane helix</keyword>
<keyword evidence="6 8" id="KW-0472">Membrane</keyword>
<dbReference type="InterPro" id="IPR004635">
    <property type="entry name" value="Pept_S49_SppA"/>
</dbReference>
<dbReference type="PIRSF" id="PIRSF001217">
    <property type="entry name" value="Protease_4_SppA"/>
    <property type="match status" value="1"/>
</dbReference>
<evidence type="ECO:0000256" key="7">
    <source>
        <dbReference type="PIRSR" id="PIRSR001217-1"/>
    </source>
</evidence>
<dbReference type="KEGG" id="ocm:CBP12_04190"/>
<reference evidence="11" key="1">
    <citation type="submission" date="2017-05" db="EMBL/GenBank/DDBJ databases">
        <authorList>
            <person name="Sung H."/>
        </authorList>
    </citation>
    <scope>NUCLEOTIDE SEQUENCE [LARGE SCALE GENOMIC DNA]</scope>
    <source>
        <strain evidence="11">AMac2203</strain>
    </source>
</reference>
<feature type="domain" description="Peptidase S49" evidence="9">
    <location>
        <begin position="133"/>
        <end position="285"/>
    </location>
</feature>
<feature type="transmembrane region" description="Helical" evidence="8">
    <location>
        <begin position="21"/>
        <end position="39"/>
    </location>
</feature>
<keyword evidence="3" id="KW-0645">Protease</keyword>
<organism evidence="10 11">
    <name type="scientific">Oceanisphaera avium</name>
    <dbReference type="NCBI Taxonomy" id="1903694"/>
    <lineage>
        <taxon>Bacteria</taxon>
        <taxon>Pseudomonadati</taxon>
        <taxon>Pseudomonadota</taxon>
        <taxon>Gammaproteobacteria</taxon>
        <taxon>Aeromonadales</taxon>
        <taxon>Aeromonadaceae</taxon>
        <taxon>Oceanisphaera</taxon>
    </lineage>
</organism>
<evidence type="ECO:0000256" key="1">
    <source>
        <dbReference type="ARBA" id="ARBA00004370"/>
    </source>
</evidence>
<evidence type="ECO:0000256" key="3">
    <source>
        <dbReference type="ARBA" id="ARBA00022670"/>
    </source>
</evidence>
<dbReference type="NCBIfam" id="TIGR00705">
    <property type="entry name" value="SppA_67K"/>
    <property type="match status" value="1"/>
</dbReference>
<dbReference type="Gene3D" id="3.90.226.10">
    <property type="entry name" value="2-enoyl-CoA Hydratase, Chain A, domain 1"/>
    <property type="match status" value="4"/>
</dbReference>
<evidence type="ECO:0000313" key="10">
    <source>
        <dbReference type="EMBL" id="ART79448.1"/>
    </source>
</evidence>
<keyword evidence="5" id="KW-0720">Serine protease</keyword>
<keyword evidence="11" id="KW-1185">Reference proteome</keyword>
<dbReference type="InterPro" id="IPR004634">
    <property type="entry name" value="Pept_S49_pIV"/>
</dbReference>
<dbReference type="Proteomes" id="UP000243793">
    <property type="component" value="Chromosome"/>
</dbReference>
<dbReference type="InterPro" id="IPR047272">
    <property type="entry name" value="S49_SppA_C"/>
</dbReference>
<evidence type="ECO:0000259" key="9">
    <source>
        <dbReference type="Pfam" id="PF01343"/>
    </source>
</evidence>
<accession>A0A1Y0CW62</accession>
<dbReference type="InterPro" id="IPR002142">
    <property type="entry name" value="Peptidase_S49"/>
</dbReference>
<dbReference type="GO" id="GO:0016020">
    <property type="term" value="C:membrane"/>
    <property type="evidence" value="ECO:0007669"/>
    <property type="project" value="UniProtKB-SubCell"/>
</dbReference>
<evidence type="ECO:0000256" key="4">
    <source>
        <dbReference type="ARBA" id="ARBA00022801"/>
    </source>
</evidence>
<dbReference type="NCBIfam" id="TIGR00706">
    <property type="entry name" value="SppA_dom"/>
    <property type="match status" value="1"/>
</dbReference>
<dbReference type="RefSeq" id="WP_086963254.1">
    <property type="nucleotide sequence ID" value="NZ_CP021376.1"/>
</dbReference>
<dbReference type="InterPro" id="IPR029045">
    <property type="entry name" value="ClpP/crotonase-like_dom_sf"/>
</dbReference>
<feature type="domain" description="Peptidase S49" evidence="9">
    <location>
        <begin position="391"/>
        <end position="541"/>
    </location>
</feature>
<protein>
    <submittedName>
        <fullName evidence="10">Signal peptide peptidase SppA</fullName>
    </submittedName>
</protein>
<name>A0A1Y0CW62_9GAMM</name>
<dbReference type="CDD" id="cd07023">
    <property type="entry name" value="S49_Sppa_N_C"/>
    <property type="match status" value="1"/>
</dbReference>
<sequence>MWSAIKWFFRALVRVIKAIRLIISTLLLLLLLTVVVMLLSSEETLVLPDHGALTLAISGSILEKEGSASPKRMAQRWLSGDNTPPPLTLKQIKDALELAKTDERVGALVLQLQDMSESSMTKLDEVGDAIEAFKASGKPVYALGDNYTQSQYYLAAHADKILLNPAGGVTIEGLGVYRLYYKSAFERFNITPHVFRVGSYKSFVEPYIRDDMSQESQEDTQLWLGQLWQHYQDQVTRLRHIPSDHISPSKEQMLSRFAKAKGDLAQYALEQGLVDKLATRSEMQALVGEQVGWNKQDHQYSSLEVTHYLAHNQARMKGAPESIPAVGIITASGAIMSGDSATPNSINDKQLSQLVHEARQDERIHALVLRVDSPGGSAFAAEQIRQALLAFKSSGKPLVISMGSTAASGGYWIAADADKIYAAPTTLTGSIGVFGLFLTFEEALHKLGLNTDGVGTTDFVGAGLTTGLPKHMQQMIQMSVEHTYNQFVSIVAKGRNMSPAAVERVAQGHVWTGQMALELGLVDELGNLDSALIGAAELANLAEFDVKPIKLPQSAKEKLFSQLMGENALSNEAWLGVLPQALRPAAHQLQQQVSHLSQLDDVRGQYVLCVPCQGF</sequence>
<evidence type="ECO:0000256" key="6">
    <source>
        <dbReference type="ARBA" id="ARBA00023136"/>
    </source>
</evidence>
<dbReference type="SUPFAM" id="SSF52096">
    <property type="entry name" value="ClpP/crotonase"/>
    <property type="match status" value="2"/>
</dbReference>
<evidence type="ECO:0000256" key="5">
    <source>
        <dbReference type="ARBA" id="ARBA00022825"/>
    </source>
</evidence>
<dbReference type="AlphaFoldDB" id="A0A1Y0CW62"/>
<dbReference type="GO" id="GO:0008236">
    <property type="term" value="F:serine-type peptidase activity"/>
    <property type="evidence" value="ECO:0007669"/>
    <property type="project" value="UniProtKB-KW"/>
</dbReference>
<evidence type="ECO:0000256" key="2">
    <source>
        <dbReference type="ARBA" id="ARBA00008683"/>
    </source>
</evidence>
<dbReference type="GO" id="GO:0006465">
    <property type="term" value="P:signal peptide processing"/>
    <property type="evidence" value="ECO:0007669"/>
    <property type="project" value="InterPro"/>
</dbReference>
<evidence type="ECO:0000256" key="8">
    <source>
        <dbReference type="SAM" id="Phobius"/>
    </source>
</evidence>
<keyword evidence="4" id="KW-0378">Hydrolase</keyword>
<comment type="similarity">
    <text evidence="2">Belongs to the peptidase S49 family.</text>
</comment>
<feature type="active site" description="Nucleophile" evidence="7">
    <location>
        <position position="408"/>
    </location>
</feature>
<dbReference type="PANTHER" id="PTHR33209:SF1">
    <property type="entry name" value="PEPTIDASE S49 DOMAIN-CONTAINING PROTEIN"/>
    <property type="match status" value="1"/>
</dbReference>
<dbReference type="InterPro" id="IPR047217">
    <property type="entry name" value="S49_SppA_67K_type_N"/>
</dbReference>
<comment type="subcellular location">
    <subcellularLocation>
        <location evidence="1">Membrane</location>
    </subcellularLocation>
</comment>
<dbReference type="Pfam" id="PF01343">
    <property type="entry name" value="Peptidase_S49"/>
    <property type="match status" value="2"/>
</dbReference>
<dbReference type="OrthoDB" id="9764363at2"/>
<dbReference type="PANTHER" id="PTHR33209">
    <property type="entry name" value="PROTEASE 4"/>
    <property type="match status" value="1"/>
</dbReference>
<keyword evidence="8" id="KW-0812">Transmembrane</keyword>